<evidence type="ECO:0000256" key="4">
    <source>
        <dbReference type="ARBA" id="ARBA00022857"/>
    </source>
</evidence>
<dbReference type="SUPFAM" id="SSF55469">
    <property type="entry name" value="FMN-dependent nitroreductase-like"/>
    <property type="match status" value="1"/>
</dbReference>
<dbReference type="Proteomes" id="UP000265916">
    <property type="component" value="Unassembled WGS sequence"/>
</dbReference>
<dbReference type="CDD" id="cd02135">
    <property type="entry name" value="YdjA-like"/>
    <property type="match status" value="1"/>
</dbReference>
<protein>
    <recommendedName>
        <fullName evidence="7">Putative NAD(P)H nitroreductase</fullName>
        <ecNumber evidence="7">1.-.-.-</ecNumber>
    </recommendedName>
</protein>
<comment type="cofactor">
    <cofactor evidence="8">
        <name>FMN</name>
        <dbReference type="ChEBI" id="CHEBI:58210"/>
    </cofactor>
    <text evidence="8">Binds 1 FMN per subunit.</text>
</comment>
<dbReference type="PIRSF" id="PIRSF000232">
    <property type="entry name" value="YdjA"/>
    <property type="match status" value="1"/>
</dbReference>
<evidence type="ECO:0000256" key="8">
    <source>
        <dbReference type="PIRSR" id="PIRSR000232-1"/>
    </source>
</evidence>
<feature type="binding site" description="in other chain" evidence="8">
    <location>
        <begin position="133"/>
        <end position="135"/>
    </location>
    <ligand>
        <name>FMN</name>
        <dbReference type="ChEBI" id="CHEBI:58210"/>
        <note>ligand shared between dimeric partners</note>
    </ligand>
</feature>
<dbReference type="EMBL" id="NRJG01000049">
    <property type="protein sequence ID" value="RIY38914.1"/>
    <property type="molecule type" value="Genomic_DNA"/>
</dbReference>
<dbReference type="RefSeq" id="WP_119530879.1">
    <property type="nucleotide sequence ID" value="NZ_JBHSSP010000021.1"/>
</dbReference>
<keyword evidence="5 7" id="KW-0560">Oxidoreductase</keyword>
<evidence type="ECO:0000313" key="11">
    <source>
        <dbReference type="Proteomes" id="UP000265916"/>
    </source>
</evidence>
<dbReference type="InterPro" id="IPR052530">
    <property type="entry name" value="NAD(P)H_nitroreductase"/>
</dbReference>
<comment type="similarity">
    <text evidence="1 7">Belongs to the nitroreductase family.</text>
</comment>
<feature type="domain" description="Nitroreductase" evidence="9">
    <location>
        <begin position="8"/>
        <end position="161"/>
    </location>
</feature>
<dbReference type="PANTHER" id="PTHR43821:SF1">
    <property type="entry name" value="NAD(P)H NITROREDUCTASE YDJA-RELATED"/>
    <property type="match status" value="1"/>
</dbReference>
<dbReference type="InterPro" id="IPR000415">
    <property type="entry name" value="Nitroreductase-like"/>
</dbReference>
<dbReference type="OrthoDB" id="9804207at2"/>
<feature type="binding site" evidence="8">
    <location>
        <position position="39"/>
    </location>
    <ligand>
        <name>FMN</name>
        <dbReference type="ChEBI" id="CHEBI:58210"/>
        <note>ligand shared between dimeric partners</note>
    </ligand>
</feature>
<keyword evidence="2 7" id="KW-0285">Flavoprotein</keyword>
<comment type="caution">
    <text evidence="10">The sequence shown here is derived from an EMBL/GenBank/DDBJ whole genome shotgun (WGS) entry which is preliminary data.</text>
</comment>
<sequence length="187" mass="21238">MEVVNFLTNRFSQKKLVAPAPNKEQLNLIFKAALRTPDHGSLKPFQFYVVEGEAALKNLSTLMLDCCKELDLPEKFYDKAEKFWSRAPQVIVVVAKVDPNHKKVPAWEQVVTAGCATYAIQLAANDLGFDNFWVTGKWTQGTKMREFFNCEANDQIVAFLLSGTCVEAKEKEDKKLKYVDDYVTFIS</sequence>
<evidence type="ECO:0000256" key="2">
    <source>
        <dbReference type="ARBA" id="ARBA00022630"/>
    </source>
</evidence>
<feature type="binding site" evidence="8">
    <location>
        <position position="35"/>
    </location>
    <ligand>
        <name>FMN</name>
        <dbReference type="ChEBI" id="CHEBI:58210"/>
        <note>ligand shared between dimeric partners</note>
    </ligand>
</feature>
<evidence type="ECO:0000313" key="10">
    <source>
        <dbReference type="EMBL" id="RIY38914.1"/>
    </source>
</evidence>
<keyword evidence="11" id="KW-1185">Reference proteome</keyword>
<evidence type="ECO:0000256" key="3">
    <source>
        <dbReference type="ARBA" id="ARBA00022643"/>
    </source>
</evidence>
<keyword evidence="6 7" id="KW-0520">NAD</keyword>
<keyword evidence="3 7" id="KW-0288">FMN</keyword>
<dbReference type="Gene3D" id="3.40.109.10">
    <property type="entry name" value="NADH Oxidase"/>
    <property type="match status" value="1"/>
</dbReference>
<evidence type="ECO:0000256" key="6">
    <source>
        <dbReference type="ARBA" id="ARBA00023027"/>
    </source>
</evidence>
<dbReference type="Pfam" id="PF00881">
    <property type="entry name" value="Nitroreductase"/>
    <property type="match status" value="1"/>
</dbReference>
<accession>A0A3A1YR70</accession>
<dbReference type="EC" id="1.-.-.-" evidence="7"/>
<feature type="binding site" description="in other chain" evidence="8">
    <location>
        <begin position="10"/>
        <end position="12"/>
    </location>
    <ligand>
        <name>FMN</name>
        <dbReference type="ChEBI" id="CHEBI:58210"/>
        <note>ligand shared between dimeric partners</note>
    </ligand>
</feature>
<organism evidence="10 11">
    <name type="scientific">Psittacicella hinzii</name>
    <dbReference type="NCBI Taxonomy" id="2028575"/>
    <lineage>
        <taxon>Bacteria</taxon>
        <taxon>Pseudomonadati</taxon>
        <taxon>Pseudomonadota</taxon>
        <taxon>Gammaproteobacteria</taxon>
        <taxon>Pasteurellales</taxon>
        <taxon>Psittacicellaceae</taxon>
        <taxon>Psittacicella</taxon>
    </lineage>
</organism>
<dbReference type="AlphaFoldDB" id="A0A3A1YR70"/>
<name>A0A3A1YR70_9GAMM</name>
<dbReference type="PANTHER" id="PTHR43821">
    <property type="entry name" value="NAD(P)H NITROREDUCTASE YDJA-RELATED"/>
    <property type="match status" value="1"/>
</dbReference>
<dbReference type="InterPro" id="IPR026021">
    <property type="entry name" value="YdjA-like"/>
</dbReference>
<evidence type="ECO:0000259" key="9">
    <source>
        <dbReference type="Pfam" id="PF00881"/>
    </source>
</evidence>
<dbReference type="GO" id="GO:0016491">
    <property type="term" value="F:oxidoreductase activity"/>
    <property type="evidence" value="ECO:0007669"/>
    <property type="project" value="UniProtKB-UniRule"/>
</dbReference>
<gene>
    <name evidence="10" type="ORF">CKF58_03130</name>
</gene>
<dbReference type="InterPro" id="IPR029479">
    <property type="entry name" value="Nitroreductase"/>
</dbReference>
<reference evidence="10 11" key="1">
    <citation type="submission" date="2017-08" db="EMBL/GenBank/DDBJ databases">
        <title>Reclassification of Bisgaard taxon 37 and 44.</title>
        <authorList>
            <person name="Christensen H."/>
        </authorList>
    </citation>
    <scope>NUCLEOTIDE SEQUENCE [LARGE SCALE GENOMIC DNA]</scope>
    <source>
        <strain evidence="10 11">111</strain>
    </source>
</reference>
<evidence type="ECO:0000256" key="1">
    <source>
        <dbReference type="ARBA" id="ARBA00007118"/>
    </source>
</evidence>
<proteinExistence type="inferred from homology"/>
<keyword evidence="4 7" id="KW-0521">NADP</keyword>
<evidence type="ECO:0000256" key="7">
    <source>
        <dbReference type="PIRNR" id="PIRNR000232"/>
    </source>
</evidence>
<evidence type="ECO:0000256" key="5">
    <source>
        <dbReference type="ARBA" id="ARBA00023002"/>
    </source>
</evidence>